<name>A0A645ERB7_9ZZZZ</name>
<accession>A0A645ERB7</accession>
<gene>
    <name evidence="1" type="ORF">SDC9_151819</name>
</gene>
<dbReference type="AlphaFoldDB" id="A0A645ERB7"/>
<organism evidence="1">
    <name type="scientific">bioreactor metagenome</name>
    <dbReference type="NCBI Taxonomy" id="1076179"/>
    <lineage>
        <taxon>unclassified sequences</taxon>
        <taxon>metagenomes</taxon>
        <taxon>ecological metagenomes</taxon>
    </lineage>
</organism>
<dbReference type="EMBL" id="VSSQ01050491">
    <property type="protein sequence ID" value="MPN04578.1"/>
    <property type="molecule type" value="Genomic_DNA"/>
</dbReference>
<comment type="caution">
    <text evidence="1">The sequence shown here is derived from an EMBL/GenBank/DDBJ whole genome shotgun (WGS) entry which is preliminary data.</text>
</comment>
<evidence type="ECO:0000313" key="1">
    <source>
        <dbReference type="EMBL" id="MPN04578.1"/>
    </source>
</evidence>
<proteinExistence type="predicted"/>
<reference evidence="1" key="1">
    <citation type="submission" date="2019-08" db="EMBL/GenBank/DDBJ databases">
        <authorList>
            <person name="Kucharzyk K."/>
            <person name="Murdoch R.W."/>
            <person name="Higgins S."/>
            <person name="Loffler F."/>
        </authorList>
    </citation>
    <scope>NUCLEOTIDE SEQUENCE</scope>
</reference>
<protein>
    <submittedName>
        <fullName evidence="1">Uncharacterized protein</fullName>
    </submittedName>
</protein>
<sequence>MHLAAHGFLLRLLRLQFVDGFQDAVAQLKTVAEVPVQLQAIARARVVEHALGVAGVGHERGQRGKALGLAALHLGGGALNQVTDLAQLGALRLGCHQCSVLAGRHPLQGHLHAGQPVAGGRVVEVAREARQRIHALRLQRMLLSQRTGAARCCAQQIVAAHGAQFGTALLHMGELTDGVGRLGSDARLAVETLQFQQGSKCLKQHVLARA</sequence>